<dbReference type="Proteomes" id="UP001499852">
    <property type="component" value="Unassembled WGS sequence"/>
</dbReference>
<dbReference type="EMBL" id="BAABIA010000005">
    <property type="protein sequence ID" value="GAA5141580.1"/>
    <property type="molecule type" value="Genomic_DNA"/>
</dbReference>
<gene>
    <name evidence="2" type="ORF">GCM10023213_25960</name>
</gene>
<feature type="domain" description="Type ISP restriction-modification enzyme LLaBIII C-terminal specificity" evidence="1">
    <location>
        <begin position="15"/>
        <end position="85"/>
    </location>
</feature>
<organism evidence="2 3">
    <name type="scientific">Prosthecobacter algae</name>
    <dbReference type="NCBI Taxonomy" id="1144682"/>
    <lineage>
        <taxon>Bacteria</taxon>
        <taxon>Pseudomonadati</taxon>
        <taxon>Verrucomicrobiota</taxon>
        <taxon>Verrucomicrobiia</taxon>
        <taxon>Verrucomicrobiales</taxon>
        <taxon>Verrucomicrobiaceae</taxon>
        <taxon>Prosthecobacter</taxon>
    </lineage>
</organism>
<reference evidence="3" key="1">
    <citation type="journal article" date="2019" name="Int. J. Syst. Evol. Microbiol.">
        <title>The Global Catalogue of Microorganisms (GCM) 10K type strain sequencing project: providing services to taxonomists for standard genome sequencing and annotation.</title>
        <authorList>
            <consortium name="The Broad Institute Genomics Platform"/>
            <consortium name="The Broad Institute Genome Sequencing Center for Infectious Disease"/>
            <person name="Wu L."/>
            <person name="Ma J."/>
        </authorList>
    </citation>
    <scope>NUCLEOTIDE SEQUENCE [LARGE SCALE GENOMIC DNA]</scope>
    <source>
        <strain evidence="3">JCM 18053</strain>
    </source>
</reference>
<sequence length="110" mass="12671">MKFAKTRDPATNKNINDKTTIIYNDYVTIRDIPLEAYHYVVNGKPALEWVMERQSVTTDKDSGIIKDANLWATETMDNPKYPLELFLRVITVSLETMKIVKALPPLELNQ</sequence>
<evidence type="ECO:0000259" key="1">
    <source>
        <dbReference type="Pfam" id="PF18135"/>
    </source>
</evidence>
<dbReference type="InterPro" id="IPR041635">
    <property type="entry name" value="Type_ISP_LLaBIII_C"/>
</dbReference>
<evidence type="ECO:0000313" key="3">
    <source>
        <dbReference type="Proteomes" id="UP001499852"/>
    </source>
</evidence>
<proteinExistence type="predicted"/>
<accession>A0ABP9P7I4</accession>
<protein>
    <recommendedName>
        <fullName evidence="1">Type ISP restriction-modification enzyme LLaBIII C-terminal specificity domain-containing protein</fullName>
    </recommendedName>
</protein>
<keyword evidence="3" id="KW-1185">Reference proteome</keyword>
<dbReference type="Pfam" id="PF18135">
    <property type="entry name" value="Type_ISP_C"/>
    <property type="match status" value="1"/>
</dbReference>
<comment type="caution">
    <text evidence="2">The sequence shown here is derived from an EMBL/GenBank/DDBJ whole genome shotgun (WGS) entry which is preliminary data.</text>
</comment>
<evidence type="ECO:0000313" key="2">
    <source>
        <dbReference type="EMBL" id="GAA5141580.1"/>
    </source>
</evidence>
<name>A0ABP9P7I4_9BACT</name>